<keyword evidence="4" id="KW-0349">Heme</keyword>
<reference evidence="11 12" key="1">
    <citation type="submission" date="2018-12" db="EMBL/GenBank/DDBJ databases">
        <authorList>
            <person name="Yu L."/>
        </authorList>
    </citation>
    <scope>NUCLEOTIDE SEQUENCE [LARGE SCALE GENOMIC DNA]</scope>
    <source>
        <strain evidence="11 12">HAW-EB2</strain>
    </source>
</reference>
<protein>
    <recommendedName>
        <fullName evidence="10">Tetrahaem cytochrome domain-containing protein</fullName>
    </recommendedName>
</protein>
<keyword evidence="7" id="KW-0249">Electron transport</keyword>
<gene>
    <name evidence="11" type="ORF">EKG38_20970</name>
</gene>
<dbReference type="Pfam" id="PF14537">
    <property type="entry name" value="Cytochrom_c3_2"/>
    <property type="match status" value="1"/>
</dbReference>
<dbReference type="GO" id="GO:0042597">
    <property type="term" value="C:periplasmic space"/>
    <property type="evidence" value="ECO:0007669"/>
    <property type="project" value="UniProtKB-SubCell"/>
</dbReference>
<evidence type="ECO:0000256" key="6">
    <source>
        <dbReference type="ARBA" id="ARBA00022764"/>
    </source>
</evidence>
<keyword evidence="9" id="KW-0732">Signal</keyword>
<dbReference type="GO" id="GO:0046872">
    <property type="term" value="F:metal ion binding"/>
    <property type="evidence" value="ECO:0007669"/>
    <property type="project" value="UniProtKB-KW"/>
</dbReference>
<keyword evidence="3" id="KW-0813">Transport</keyword>
<evidence type="ECO:0000256" key="5">
    <source>
        <dbReference type="ARBA" id="ARBA00022723"/>
    </source>
</evidence>
<sequence>MIMKYLTSIATAALLMFAVNVPSYAGELAKVHEDADVTCMDCHGTDTPTRRGKTSLCKNCHGDQIEIKEFQVEERVVNVHKSPHGEIRCTACHKTHEPSVLYCNDCHQYEVELP</sequence>
<keyword evidence="5" id="KW-0479">Metal-binding</keyword>
<evidence type="ECO:0000256" key="1">
    <source>
        <dbReference type="ARBA" id="ARBA00001926"/>
    </source>
</evidence>
<proteinExistence type="predicted"/>
<keyword evidence="6" id="KW-0574">Periplasm</keyword>
<dbReference type="InterPro" id="IPR036280">
    <property type="entry name" value="Multihaem_cyt_sf"/>
</dbReference>
<keyword evidence="8" id="KW-0408">Iron</keyword>
<dbReference type="SUPFAM" id="SSF48695">
    <property type="entry name" value="Multiheme cytochromes"/>
    <property type="match status" value="1"/>
</dbReference>
<feature type="domain" description="Tetrahaem cytochrome" evidence="10">
    <location>
        <begin position="31"/>
        <end position="108"/>
    </location>
</feature>
<evidence type="ECO:0000313" key="11">
    <source>
        <dbReference type="EMBL" id="RTR36962.1"/>
    </source>
</evidence>
<keyword evidence="12" id="KW-1185">Reference proteome</keyword>
<accession>A0A3S0ILK4</accession>
<evidence type="ECO:0000256" key="7">
    <source>
        <dbReference type="ARBA" id="ARBA00022982"/>
    </source>
</evidence>
<comment type="caution">
    <text evidence="11">The sequence shown here is derived from an EMBL/GenBank/DDBJ whole genome shotgun (WGS) entry which is preliminary data.</text>
</comment>
<evidence type="ECO:0000313" key="12">
    <source>
        <dbReference type="Proteomes" id="UP000267448"/>
    </source>
</evidence>
<organism evidence="11 12">
    <name type="scientific">Shewanella canadensis</name>
    <dbReference type="NCBI Taxonomy" id="271096"/>
    <lineage>
        <taxon>Bacteria</taxon>
        <taxon>Pseudomonadati</taxon>
        <taxon>Pseudomonadota</taxon>
        <taxon>Gammaproteobacteria</taxon>
        <taxon>Alteromonadales</taxon>
        <taxon>Shewanellaceae</taxon>
        <taxon>Shewanella</taxon>
    </lineage>
</organism>
<dbReference type="InterPro" id="IPR012286">
    <property type="entry name" value="Tetrahaem_cytochrome"/>
</dbReference>
<evidence type="ECO:0000259" key="10">
    <source>
        <dbReference type="Pfam" id="PF14537"/>
    </source>
</evidence>
<name>A0A3S0ILK4_9GAMM</name>
<evidence type="ECO:0000256" key="2">
    <source>
        <dbReference type="ARBA" id="ARBA00004418"/>
    </source>
</evidence>
<dbReference type="EMBL" id="RXNU01000016">
    <property type="protein sequence ID" value="RTR36962.1"/>
    <property type="molecule type" value="Genomic_DNA"/>
</dbReference>
<evidence type="ECO:0000256" key="4">
    <source>
        <dbReference type="ARBA" id="ARBA00022617"/>
    </source>
</evidence>
<comment type="subcellular location">
    <subcellularLocation>
        <location evidence="2">Periplasm</location>
    </subcellularLocation>
</comment>
<dbReference type="Proteomes" id="UP000267448">
    <property type="component" value="Unassembled WGS sequence"/>
</dbReference>
<comment type="cofactor">
    <cofactor evidence="1">
        <name>heme c</name>
        <dbReference type="ChEBI" id="CHEBI:61717"/>
    </cofactor>
</comment>
<feature type="signal peptide" evidence="9">
    <location>
        <begin position="1"/>
        <end position="25"/>
    </location>
</feature>
<evidence type="ECO:0000256" key="8">
    <source>
        <dbReference type="ARBA" id="ARBA00023004"/>
    </source>
</evidence>
<dbReference type="OrthoDB" id="5397337at2"/>
<feature type="chain" id="PRO_5018703398" description="Tetrahaem cytochrome domain-containing protein" evidence="9">
    <location>
        <begin position="26"/>
        <end position="114"/>
    </location>
</feature>
<evidence type="ECO:0000256" key="9">
    <source>
        <dbReference type="SAM" id="SignalP"/>
    </source>
</evidence>
<dbReference type="Gene3D" id="1.10.1130.10">
    <property type="entry name" value="Flavocytochrome C3, Chain A"/>
    <property type="match status" value="1"/>
</dbReference>
<evidence type="ECO:0000256" key="3">
    <source>
        <dbReference type="ARBA" id="ARBA00022448"/>
    </source>
</evidence>
<dbReference type="AlphaFoldDB" id="A0A3S0ILK4"/>